<dbReference type="AlphaFoldDB" id="A0A1Y2HSS2"/>
<evidence type="ECO:0000313" key="4">
    <source>
        <dbReference type="Proteomes" id="UP000193411"/>
    </source>
</evidence>
<feature type="domain" description="Nucleolar 27S pre-rRNA processing Urb2/Npa2 C-terminal" evidence="2">
    <location>
        <begin position="921"/>
        <end position="1149"/>
    </location>
</feature>
<dbReference type="STRING" id="765915.A0A1Y2HSS2"/>
<dbReference type="GO" id="GO:0042254">
    <property type="term" value="P:ribosome biogenesis"/>
    <property type="evidence" value="ECO:0007669"/>
    <property type="project" value="TreeGrafter"/>
</dbReference>
<dbReference type="GO" id="GO:0005730">
    <property type="term" value="C:nucleolus"/>
    <property type="evidence" value="ECO:0007669"/>
    <property type="project" value="TreeGrafter"/>
</dbReference>
<dbReference type="InterPro" id="IPR052609">
    <property type="entry name" value="Ribosome_Biogenesis_Reg"/>
</dbReference>
<name>A0A1Y2HSS2_9FUNG</name>
<evidence type="ECO:0000313" key="3">
    <source>
        <dbReference type="EMBL" id="ORZ37638.1"/>
    </source>
</evidence>
<evidence type="ECO:0000256" key="1">
    <source>
        <dbReference type="SAM" id="MobiDB-lite"/>
    </source>
</evidence>
<dbReference type="InterPro" id="IPR018849">
    <property type="entry name" value="Urb2/Npa2_C"/>
</dbReference>
<dbReference type="Proteomes" id="UP000193411">
    <property type="component" value="Unassembled WGS sequence"/>
</dbReference>
<dbReference type="PANTHER" id="PTHR15682:SF2">
    <property type="entry name" value="UNHEALTHY RIBOSOME BIOGENESIS PROTEIN 2 HOMOLOG"/>
    <property type="match status" value="1"/>
</dbReference>
<dbReference type="Pfam" id="PF10441">
    <property type="entry name" value="Urb2"/>
    <property type="match status" value="1"/>
</dbReference>
<comment type="caution">
    <text evidence="3">The sequence shown here is derived from an EMBL/GenBank/DDBJ whole genome shotgun (WGS) entry which is preliminary data.</text>
</comment>
<feature type="region of interest" description="Disordered" evidence="1">
    <location>
        <begin position="194"/>
        <end position="227"/>
    </location>
</feature>
<sequence>MADDLIKSLRSSAVTAAEKLPLAVNAYANPHLYMPRKADVLTDWAAPVFGLLASATSHILTALPDNAAQREILLTHVAACFTTLADRLRMSQKITLDAWADLVKAAAAHPPSTASLALTRSVLEAFVAVLAAYPTARKAMAATAAALDALLSLPTELEPLARKVLEVGLFGNEIISDMYAAATKVTTDMLLARDEGSGPSVAKRPRVDPVDKKNNRKKAAKDTPTGPFAGVIPEELAAALQATPESDAGRTYATVLDVALTALAQAENSAILAPQPHQPAVNRQAVTSAPEPTVSLVFTNKLFATVAPRLSLTDDREDVLNRAIRSLLSDTPPGPAEALDRFYVDALMDLAAKKENWGRAGDVLYELVQVFGQARMLNVLFVDLGRVGLRVAPGKWPYRVLGTYLCAMLATIPASASTTDADVFAKFAASLTALTRGKLTPAIPSVARECAWCGLGVVVQALGVAADDDVQQLAGAVVKSGFKGAQADVGAAWSGAMWELGAGDKQKVYWWMSVVDHLDVLPELIGDDEHILAMVAGLLTQSIMDSVPSLDDEQAGISISSVSTQALLSAQFYEIAWLRPYVAKMFVDAQDAASVLRKVQVLALFPPEYFSPAERSLLAQRLVSAAIKDDKAWDPMVVKVALALDLPVNPTSLDQAMANASTASPDLTLRLAYKLTLRLLQQSDASTDDRAALVSALLSRPQFHADAYFALRVVLEWVSAERGHARVRADLVSQIVAELPEFATGESDPVRAAFVFLLAKAACGKNATSTAVQLSHVVQNTGSWVSQALNGTVEPLVIRALEVLVSKFDADDSSESAFVALYSTLLNDHVVTRADQVANWLAVVHTMSASAKHERSVRKLLRQVLLRLEQLVEHVTCLPDLLALLALVERLLERVPRLSTRSLSHFQLLLSTLLGQSFAARFFASIPLESWSKSDRESLFLAVANVLAAMLHHQRHALVHSPVMFTVHLRDLLQCFLEPGRYAQKHLTTTVYATAVPTATHDNSTDALAVSRLPLALLTSLAPLPASCAWAWHRLIQGIGTLPTSVLVSLQGMPTSKVIDPIAAHLPALVAEFMQWHAFTVHAGHPRFGWAIVADAKVRAALMRGVYEAMDLVGEQGRVGVLAMVPASGKGAYKEVVREYEKYHQFKGKV</sequence>
<dbReference type="EMBL" id="MCFL01000012">
    <property type="protein sequence ID" value="ORZ37638.1"/>
    <property type="molecule type" value="Genomic_DNA"/>
</dbReference>
<evidence type="ECO:0000259" key="2">
    <source>
        <dbReference type="Pfam" id="PF10441"/>
    </source>
</evidence>
<proteinExistence type="predicted"/>
<accession>A0A1Y2HSS2</accession>
<reference evidence="3 4" key="1">
    <citation type="submission" date="2016-07" db="EMBL/GenBank/DDBJ databases">
        <title>Pervasive Adenine N6-methylation of Active Genes in Fungi.</title>
        <authorList>
            <consortium name="DOE Joint Genome Institute"/>
            <person name="Mondo S.J."/>
            <person name="Dannebaum R.O."/>
            <person name="Kuo R.C."/>
            <person name="Labutti K."/>
            <person name="Haridas S."/>
            <person name="Kuo A."/>
            <person name="Salamov A."/>
            <person name="Ahrendt S.R."/>
            <person name="Lipzen A."/>
            <person name="Sullivan W."/>
            <person name="Andreopoulos W.B."/>
            <person name="Clum A."/>
            <person name="Lindquist E."/>
            <person name="Daum C."/>
            <person name="Ramamoorthy G.K."/>
            <person name="Gryganskyi A."/>
            <person name="Culley D."/>
            <person name="Magnuson J.K."/>
            <person name="James T.Y."/>
            <person name="O'Malley M.A."/>
            <person name="Stajich J.E."/>
            <person name="Spatafora J.W."/>
            <person name="Visel A."/>
            <person name="Grigoriev I.V."/>
        </authorList>
    </citation>
    <scope>NUCLEOTIDE SEQUENCE [LARGE SCALE GENOMIC DNA]</scope>
    <source>
        <strain evidence="3 4">PL171</strain>
    </source>
</reference>
<dbReference type="OrthoDB" id="160374at2759"/>
<organism evidence="3 4">
    <name type="scientific">Catenaria anguillulae PL171</name>
    <dbReference type="NCBI Taxonomy" id="765915"/>
    <lineage>
        <taxon>Eukaryota</taxon>
        <taxon>Fungi</taxon>
        <taxon>Fungi incertae sedis</taxon>
        <taxon>Blastocladiomycota</taxon>
        <taxon>Blastocladiomycetes</taxon>
        <taxon>Blastocladiales</taxon>
        <taxon>Catenariaceae</taxon>
        <taxon>Catenaria</taxon>
    </lineage>
</organism>
<protein>
    <recommendedName>
        <fullName evidence="2">Nucleolar 27S pre-rRNA processing Urb2/Npa2 C-terminal domain-containing protein</fullName>
    </recommendedName>
</protein>
<keyword evidence="4" id="KW-1185">Reference proteome</keyword>
<dbReference type="PANTHER" id="PTHR15682">
    <property type="entry name" value="UNHEALTHY RIBOSOME BIOGENESIS PROTEIN 2 HOMOLOG"/>
    <property type="match status" value="1"/>
</dbReference>
<gene>
    <name evidence="3" type="ORF">BCR44DRAFT_1430587</name>
</gene>